<keyword evidence="4" id="KW-1185">Reference proteome</keyword>
<feature type="region of interest" description="Disordered" evidence="1">
    <location>
        <begin position="97"/>
        <end position="144"/>
    </location>
</feature>
<protein>
    <submittedName>
        <fullName evidence="3">Uncharacterized protein</fullName>
    </submittedName>
</protein>
<feature type="compositionally biased region" description="Basic residues" evidence="1">
    <location>
        <begin position="103"/>
        <end position="112"/>
    </location>
</feature>
<sequence length="228" mass="23675">MTLKDSWPAFALMVFAVASGQIGRLGQKYERGGEVGRKQVVVEVTMLPAFGALGGALAAEYAWPIWMILAAGISAGWTGFATFRLIVTITAPSGSRCLASRPTPRRRPRRKPNLQATLAGSSHRRSTMTSTATKPATASARPAHGLASPDKFYAASLLSGMNTSVPVKMAGVAVLSLAMVVMVLLLMGLGFAQRSAALKPCPSARPGGARARAAGVEGDYPACTSGCP</sequence>
<comment type="caution">
    <text evidence="3">The sequence shown here is derived from an EMBL/GenBank/DDBJ whole genome shotgun (WGS) entry which is preliminary data.</text>
</comment>
<proteinExistence type="predicted"/>
<dbReference type="EMBL" id="JABBFV010000034">
    <property type="protein sequence ID" value="NML13057.1"/>
    <property type="molecule type" value="Genomic_DNA"/>
</dbReference>
<gene>
    <name evidence="3" type="ORF">HHL08_23500</name>
</gene>
<name>A0A7X9ZUS6_9SPHN</name>
<dbReference type="Proteomes" id="UP000519023">
    <property type="component" value="Unassembled WGS sequence"/>
</dbReference>
<keyword evidence="2" id="KW-0472">Membrane</keyword>
<feature type="transmembrane region" description="Helical" evidence="2">
    <location>
        <begin position="65"/>
        <end position="87"/>
    </location>
</feature>
<evidence type="ECO:0000256" key="1">
    <source>
        <dbReference type="SAM" id="MobiDB-lite"/>
    </source>
</evidence>
<reference evidence="3 4" key="1">
    <citation type="submission" date="2020-04" db="EMBL/GenBank/DDBJ databases">
        <title>Sphingobium sp. AR-3-1 isolated from Arctic soil.</title>
        <authorList>
            <person name="Dahal R.H."/>
            <person name="Chaudhary D.K."/>
        </authorList>
    </citation>
    <scope>NUCLEOTIDE SEQUENCE [LARGE SCALE GENOMIC DNA]</scope>
    <source>
        <strain evidence="3 4">AR-3-1</strain>
    </source>
</reference>
<feature type="transmembrane region" description="Helical" evidence="2">
    <location>
        <begin position="39"/>
        <end position="59"/>
    </location>
</feature>
<keyword evidence="2" id="KW-1133">Transmembrane helix</keyword>
<evidence type="ECO:0000313" key="3">
    <source>
        <dbReference type="EMBL" id="NML13057.1"/>
    </source>
</evidence>
<dbReference type="AlphaFoldDB" id="A0A7X9ZUS6"/>
<feature type="compositionally biased region" description="Low complexity" evidence="1">
    <location>
        <begin position="127"/>
        <end position="143"/>
    </location>
</feature>
<evidence type="ECO:0000313" key="4">
    <source>
        <dbReference type="Proteomes" id="UP000519023"/>
    </source>
</evidence>
<accession>A0A7X9ZUS6</accession>
<feature type="transmembrane region" description="Helical" evidence="2">
    <location>
        <begin position="6"/>
        <end position="27"/>
    </location>
</feature>
<feature type="transmembrane region" description="Helical" evidence="2">
    <location>
        <begin position="169"/>
        <end position="192"/>
    </location>
</feature>
<evidence type="ECO:0000256" key="2">
    <source>
        <dbReference type="SAM" id="Phobius"/>
    </source>
</evidence>
<keyword evidence="2" id="KW-0812">Transmembrane</keyword>
<organism evidence="3 4">
    <name type="scientific">Sphingobium psychrophilum</name>
    <dbReference type="NCBI Taxonomy" id="2728834"/>
    <lineage>
        <taxon>Bacteria</taxon>
        <taxon>Pseudomonadati</taxon>
        <taxon>Pseudomonadota</taxon>
        <taxon>Alphaproteobacteria</taxon>
        <taxon>Sphingomonadales</taxon>
        <taxon>Sphingomonadaceae</taxon>
        <taxon>Sphingobium</taxon>
    </lineage>
</organism>